<evidence type="ECO:0000313" key="3">
    <source>
        <dbReference type="EMBL" id="KAK7074781.1"/>
    </source>
</evidence>
<protein>
    <recommendedName>
        <fullName evidence="2">C-type lectin domain-containing protein</fullName>
    </recommendedName>
</protein>
<dbReference type="InterPro" id="IPR016187">
    <property type="entry name" value="CTDL_fold"/>
</dbReference>
<dbReference type="EMBL" id="JAXCGZ010011457">
    <property type="protein sequence ID" value="KAK7074781.1"/>
    <property type="molecule type" value="Genomic_DNA"/>
</dbReference>
<evidence type="ECO:0000259" key="2">
    <source>
        <dbReference type="PROSITE" id="PS50041"/>
    </source>
</evidence>
<gene>
    <name evidence="3" type="ORF">SK128_006779</name>
</gene>
<feature type="non-terminal residue" evidence="3">
    <location>
        <position position="125"/>
    </location>
</feature>
<proteinExistence type="predicted"/>
<evidence type="ECO:0000256" key="1">
    <source>
        <dbReference type="SAM" id="SignalP"/>
    </source>
</evidence>
<reference evidence="3 4" key="1">
    <citation type="submission" date="2023-11" db="EMBL/GenBank/DDBJ databases">
        <title>Halocaridina rubra genome assembly.</title>
        <authorList>
            <person name="Smith C."/>
        </authorList>
    </citation>
    <scope>NUCLEOTIDE SEQUENCE [LARGE SCALE GENOMIC DNA]</scope>
    <source>
        <strain evidence="3">EP-1</strain>
        <tissue evidence="3">Whole</tissue>
    </source>
</reference>
<evidence type="ECO:0000313" key="4">
    <source>
        <dbReference type="Proteomes" id="UP001381693"/>
    </source>
</evidence>
<dbReference type="CDD" id="cd00037">
    <property type="entry name" value="CLECT"/>
    <property type="match status" value="1"/>
</dbReference>
<dbReference type="Proteomes" id="UP001381693">
    <property type="component" value="Unassembled WGS sequence"/>
</dbReference>
<feature type="chain" id="PRO_5042997828" description="C-type lectin domain-containing protein" evidence="1">
    <location>
        <begin position="16"/>
        <end position="125"/>
    </location>
</feature>
<dbReference type="SUPFAM" id="SSF56436">
    <property type="entry name" value="C-type lectin-like"/>
    <property type="match status" value="1"/>
</dbReference>
<dbReference type="Gene3D" id="3.10.100.10">
    <property type="entry name" value="Mannose-Binding Protein A, subunit A"/>
    <property type="match status" value="1"/>
</dbReference>
<dbReference type="AlphaFoldDB" id="A0AAN8ZZR1"/>
<dbReference type="PROSITE" id="PS50041">
    <property type="entry name" value="C_TYPE_LECTIN_2"/>
    <property type="match status" value="1"/>
</dbReference>
<keyword evidence="4" id="KW-1185">Reference proteome</keyword>
<name>A0AAN8ZZR1_HALRR</name>
<dbReference type="InterPro" id="IPR001304">
    <property type="entry name" value="C-type_lectin-like"/>
</dbReference>
<feature type="signal peptide" evidence="1">
    <location>
        <begin position="1"/>
        <end position="15"/>
    </location>
</feature>
<comment type="caution">
    <text evidence="3">The sequence shown here is derived from an EMBL/GenBank/DDBJ whole genome shotgun (WGS) entry which is preliminary data.</text>
</comment>
<organism evidence="3 4">
    <name type="scientific">Halocaridina rubra</name>
    <name type="common">Hawaiian red shrimp</name>
    <dbReference type="NCBI Taxonomy" id="373956"/>
    <lineage>
        <taxon>Eukaryota</taxon>
        <taxon>Metazoa</taxon>
        <taxon>Ecdysozoa</taxon>
        <taxon>Arthropoda</taxon>
        <taxon>Crustacea</taxon>
        <taxon>Multicrustacea</taxon>
        <taxon>Malacostraca</taxon>
        <taxon>Eumalacostraca</taxon>
        <taxon>Eucarida</taxon>
        <taxon>Decapoda</taxon>
        <taxon>Pleocyemata</taxon>
        <taxon>Caridea</taxon>
        <taxon>Atyoidea</taxon>
        <taxon>Atyidae</taxon>
        <taxon>Halocaridina</taxon>
    </lineage>
</organism>
<sequence>MKYCILFGLVTLASTQFLGRQRQFNRPASGPAVDANQGGSLYHYSWLHDGGREYVHSGVVAYCNRLGGGWAPVSIESAEENNFVSGVIASHRLNWIWTGGVRAGSGWRWLSGGSFRGINWSHTGG</sequence>
<dbReference type="InterPro" id="IPR016186">
    <property type="entry name" value="C-type_lectin-like/link_sf"/>
</dbReference>
<accession>A0AAN8ZZR1</accession>
<feature type="domain" description="C-type lectin" evidence="2">
    <location>
        <begin position="62"/>
        <end position="125"/>
    </location>
</feature>
<keyword evidence="1" id="KW-0732">Signal</keyword>